<organism evidence="3 4">
    <name type="scientific">Deinococcus xianganensis</name>
    <dbReference type="NCBI Taxonomy" id="1507289"/>
    <lineage>
        <taxon>Bacteria</taxon>
        <taxon>Thermotogati</taxon>
        <taxon>Deinococcota</taxon>
        <taxon>Deinococci</taxon>
        <taxon>Deinococcales</taxon>
        <taxon>Deinococcaceae</taxon>
        <taxon>Deinococcus</taxon>
    </lineage>
</organism>
<dbReference type="InterPro" id="IPR011055">
    <property type="entry name" value="Dup_hybrid_motif"/>
</dbReference>
<evidence type="ECO:0000259" key="2">
    <source>
        <dbReference type="Pfam" id="PF01551"/>
    </source>
</evidence>
<keyword evidence="1" id="KW-0732">Signal</keyword>
<dbReference type="Pfam" id="PF01551">
    <property type="entry name" value="Peptidase_M23"/>
    <property type="match status" value="1"/>
</dbReference>
<dbReference type="AlphaFoldDB" id="A0A6I4YSA0"/>
<evidence type="ECO:0000256" key="1">
    <source>
        <dbReference type="ARBA" id="ARBA00022729"/>
    </source>
</evidence>
<dbReference type="InterPro" id="IPR050570">
    <property type="entry name" value="Cell_wall_metabolism_enzyme"/>
</dbReference>
<dbReference type="RefSeq" id="WP_160982385.1">
    <property type="nucleotide sequence ID" value="NZ_WVHK01000141.1"/>
</dbReference>
<feature type="non-terminal residue" evidence="3">
    <location>
        <position position="1"/>
    </location>
</feature>
<reference evidence="3 4" key="1">
    <citation type="submission" date="2019-11" db="EMBL/GenBank/DDBJ databases">
        <title>Genome sequence of Deinococcus xianganensis Y35, AI-2 producing algicidal bacterium, isolated from lake water.</title>
        <authorList>
            <person name="Li Y."/>
        </authorList>
    </citation>
    <scope>NUCLEOTIDE SEQUENCE [LARGE SCALE GENOMIC DNA]</scope>
    <source>
        <strain evidence="3 4">Y35</strain>
    </source>
</reference>
<evidence type="ECO:0000313" key="4">
    <source>
        <dbReference type="Proteomes" id="UP000430519"/>
    </source>
</evidence>
<feature type="domain" description="M23ase beta-sheet core" evidence="2">
    <location>
        <begin position="65"/>
        <end position="146"/>
    </location>
</feature>
<dbReference type="InterPro" id="IPR016047">
    <property type="entry name" value="M23ase_b-sheet_dom"/>
</dbReference>
<dbReference type="Gene3D" id="2.70.70.10">
    <property type="entry name" value="Glucose Permease (Domain IIA)"/>
    <property type="match status" value="1"/>
</dbReference>
<evidence type="ECO:0000313" key="3">
    <source>
        <dbReference type="EMBL" id="MXV21857.1"/>
    </source>
</evidence>
<keyword evidence="4" id="KW-1185">Reference proteome</keyword>
<dbReference type="GO" id="GO:0004222">
    <property type="term" value="F:metalloendopeptidase activity"/>
    <property type="evidence" value="ECO:0007669"/>
    <property type="project" value="TreeGrafter"/>
</dbReference>
<protein>
    <submittedName>
        <fullName evidence="3">Peptidoglycan DD-metalloendopeptidase family protein</fullName>
    </submittedName>
</protein>
<dbReference type="EMBL" id="WVHK01000141">
    <property type="protein sequence ID" value="MXV21857.1"/>
    <property type="molecule type" value="Genomic_DNA"/>
</dbReference>
<dbReference type="CDD" id="cd12797">
    <property type="entry name" value="M23_peptidase"/>
    <property type="match status" value="1"/>
</dbReference>
<dbReference type="SUPFAM" id="SSF51261">
    <property type="entry name" value="Duplicated hybrid motif"/>
    <property type="match status" value="1"/>
</dbReference>
<dbReference type="Proteomes" id="UP000430519">
    <property type="component" value="Unassembled WGS sequence"/>
</dbReference>
<name>A0A6I4YSA0_9DEIO</name>
<sequence>AQLERERQALAQRQAQVQQAQAQVEQQLAPLPPVSGPAGFPLPGGRVLAAYGANGAPWVVLTGASQVVAAEGGNVLAVTSYASLGWVVLIDHGSSVSAYLGLRDPLVSVGSRVARGTPLGAVGGSSIIGPGNMAFQLRQGGQPVAPRF</sequence>
<accession>A0A6I4YSA0</accession>
<gene>
    <name evidence="3" type="ORF">GLX28_19735</name>
</gene>
<dbReference type="PANTHER" id="PTHR21666">
    <property type="entry name" value="PEPTIDASE-RELATED"/>
    <property type="match status" value="1"/>
</dbReference>
<dbReference type="PANTHER" id="PTHR21666:SF289">
    <property type="entry name" value="L-ALA--D-GLU ENDOPEPTIDASE"/>
    <property type="match status" value="1"/>
</dbReference>
<comment type="caution">
    <text evidence="3">The sequence shown here is derived from an EMBL/GenBank/DDBJ whole genome shotgun (WGS) entry which is preliminary data.</text>
</comment>
<proteinExistence type="predicted"/>